<accession>A0A6A6Q0T3</accession>
<protein>
    <submittedName>
        <fullName evidence="1">Uncharacterized protein</fullName>
    </submittedName>
</protein>
<dbReference type="AlphaFoldDB" id="A0A6A6Q0T3"/>
<evidence type="ECO:0000313" key="1">
    <source>
        <dbReference type="EMBL" id="KAF2485027.1"/>
    </source>
</evidence>
<proteinExistence type="predicted"/>
<dbReference type="GeneID" id="54477722"/>
<reference evidence="1" key="1">
    <citation type="journal article" date="2020" name="Stud. Mycol.">
        <title>101 Dothideomycetes genomes: a test case for predicting lifestyles and emergence of pathogens.</title>
        <authorList>
            <person name="Haridas S."/>
            <person name="Albert R."/>
            <person name="Binder M."/>
            <person name="Bloem J."/>
            <person name="Labutti K."/>
            <person name="Salamov A."/>
            <person name="Andreopoulos B."/>
            <person name="Baker S."/>
            <person name="Barry K."/>
            <person name="Bills G."/>
            <person name="Bluhm B."/>
            <person name="Cannon C."/>
            <person name="Castanera R."/>
            <person name="Culley D."/>
            <person name="Daum C."/>
            <person name="Ezra D."/>
            <person name="Gonzalez J."/>
            <person name="Henrissat B."/>
            <person name="Kuo A."/>
            <person name="Liang C."/>
            <person name="Lipzen A."/>
            <person name="Lutzoni F."/>
            <person name="Magnuson J."/>
            <person name="Mondo S."/>
            <person name="Nolan M."/>
            <person name="Ohm R."/>
            <person name="Pangilinan J."/>
            <person name="Park H.-J."/>
            <person name="Ramirez L."/>
            <person name="Alfaro M."/>
            <person name="Sun H."/>
            <person name="Tritt A."/>
            <person name="Yoshinaga Y."/>
            <person name="Zwiers L.-H."/>
            <person name="Turgeon B."/>
            <person name="Goodwin S."/>
            <person name="Spatafora J."/>
            <person name="Crous P."/>
            <person name="Grigoriev I."/>
        </authorList>
    </citation>
    <scope>NUCLEOTIDE SEQUENCE</scope>
    <source>
        <strain evidence="1">CBS 113389</strain>
    </source>
</reference>
<organism evidence="1 2">
    <name type="scientific">Neohortaea acidophila</name>
    <dbReference type="NCBI Taxonomy" id="245834"/>
    <lineage>
        <taxon>Eukaryota</taxon>
        <taxon>Fungi</taxon>
        <taxon>Dikarya</taxon>
        <taxon>Ascomycota</taxon>
        <taxon>Pezizomycotina</taxon>
        <taxon>Dothideomycetes</taxon>
        <taxon>Dothideomycetidae</taxon>
        <taxon>Mycosphaerellales</taxon>
        <taxon>Teratosphaeriaceae</taxon>
        <taxon>Neohortaea</taxon>
    </lineage>
</organism>
<dbReference type="RefSeq" id="XP_033591596.1">
    <property type="nucleotide sequence ID" value="XM_033736720.1"/>
</dbReference>
<evidence type="ECO:0000313" key="2">
    <source>
        <dbReference type="Proteomes" id="UP000799767"/>
    </source>
</evidence>
<dbReference type="EMBL" id="MU001633">
    <property type="protein sequence ID" value="KAF2485027.1"/>
    <property type="molecule type" value="Genomic_DNA"/>
</dbReference>
<dbReference type="OrthoDB" id="4510061at2759"/>
<dbReference type="Proteomes" id="UP000799767">
    <property type="component" value="Unassembled WGS sequence"/>
</dbReference>
<sequence>MADGLNSTRAMRIVEIMSDFREIQSFLSNIRASPSAEDYNAPGYVVLRRCVAQAEALLAQPFSADTSPYGEDDEDRAQLQRIITDAAVRRFKAKKIALYSTAALRWIQSRQILQSQLPEPQLTAALQQLDNRLGAELSAITDARVERMMRDADVEEGKWLNEDPSLAAIQHLVGNVNGHN</sequence>
<keyword evidence="2" id="KW-1185">Reference proteome</keyword>
<name>A0A6A6Q0T3_9PEZI</name>
<gene>
    <name evidence="1" type="ORF">BDY17DRAFT_321906</name>
</gene>